<organism evidence="1">
    <name type="scientific">uncultured marine bacterium 581</name>
    <dbReference type="NCBI Taxonomy" id="257401"/>
    <lineage>
        <taxon>Bacteria</taxon>
        <taxon>environmental samples</taxon>
    </lineage>
</organism>
<reference evidence="1" key="2">
    <citation type="submission" date="2003-12" db="EMBL/GenBank/DDBJ databases">
        <title>Monterey Bay Coastal Ocean Microbial Observatory environmental clone sequencing.</title>
        <authorList>
            <person name="DeLong E.F."/>
        </authorList>
    </citation>
    <scope>NUCLEOTIDE SEQUENCE</scope>
</reference>
<reference evidence="1" key="1">
    <citation type="submission" date="2003-11" db="EMBL/GenBank/DDBJ databases">
        <authorList>
            <person name="Heidelberg J.F."/>
            <person name="Eisen J.A."/>
            <person name="Nelson W.C."/>
            <person name="DeLong E.F."/>
        </authorList>
    </citation>
    <scope>NUCLEOTIDE SEQUENCE</scope>
</reference>
<dbReference type="AlphaFoldDB" id="Q6SF92"/>
<accession>Q6SF92</accession>
<dbReference type="EMBL" id="AY458648">
    <property type="protein sequence ID" value="AAR38331.1"/>
    <property type="molecule type" value="Genomic_DNA"/>
</dbReference>
<proteinExistence type="predicted"/>
<name>Q6SF92_9BACT</name>
<sequence>MEDSRKVQKALTPEGVQSLASYKVSRNQTAPI</sequence>
<protein>
    <submittedName>
        <fullName evidence="1">Uncharacterized protein</fullName>
    </submittedName>
</protein>
<evidence type="ECO:0000313" key="1">
    <source>
        <dbReference type="EMBL" id="AAR38331.1"/>
    </source>
</evidence>
<gene>
    <name evidence="1" type="ORF">MBMO_EBAC000-69B03.80</name>
</gene>